<sequence>MPLGWIAAYSGAISYPTLAFDPFISPLHWHMREMFFGFGWALLGGFLLTATKNWVGIRGRNGLILILLIILWLLDRLSMAYGGDWPLALVYGLSFPFIVLVTVLLEIDLIRNHAKDSYRDNAYFILALPLFVAAKFALLSTEIDPALGVSMTLGLFRLCFLVMLERTLEAFMKGGLGITLKRHPIMDHAIKALGFVLIFAYSITPYLQSSIFLLAAFLMLIRWFYWHPLKALRRIDIGVMYLGYLAIVANLALQGMQPFFGHWANSVATHVFTLGTIGLIAPAMIVRISNGHTGRKVTFAQIDKLAIYLMLLALVFRIAIPFFAPDFYTTCLFISALCWLGTFSIIGYRYIPMLLSPRVDGKIH</sequence>
<dbReference type="Pfam" id="PF05940">
    <property type="entry name" value="NnrS"/>
    <property type="match status" value="1"/>
</dbReference>
<dbReference type="InterPro" id="IPR010266">
    <property type="entry name" value="NnrS"/>
</dbReference>
<organism evidence="1 2">
    <name type="scientific">Fluviibacter phosphoraccumulans</name>
    <dbReference type="NCBI Taxonomy" id="1751046"/>
    <lineage>
        <taxon>Bacteria</taxon>
        <taxon>Pseudomonadati</taxon>
        <taxon>Pseudomonadota</taxon>
        <taxon>Betaproteobacteria</taxon>
        <taxon>Rhodocyclales</taxon>
        <taxon>Fluviibacteraceae</taxon>
        <taxon>Fluviibacter</taxon>
    </lineage>
</organism>
<reference evidence="2" key="1">
    <citation type="submission" date="2020-01" db="EMBL/GenBank/DDBJ databases">
        <title>Phosphoaccumulans saitamaens gen. nov., sp. nov., a polyphosphate accumulating bacterium isolated from surface river water.</title>
        <authorList>
            <person name="Watanabe K."/>
            <person name="Suda W."/>
        </authorList>
    </citation>
    <scope>NUCLEOTIDE SEQUENCE [LARGE SCALE GENOMIC DNA]</scope>
    <source>
        <strain evidence="2">ICHIAU1</strain>
    </source>
</reference>
<proteinExistence type="predicted"/>
<dbReference type="EMBL" id="AP022345">
    <property type="protein sequence ID" value="BBU69146.1"/>
    <property type="molecule type" value="Genomic_DNA"/>
</dbReference>
<gene>
    <name evidence="1" type="ORF">ICHIAU1_14290</name>
</gene>
<evidence type="ECO:0000313" key="2">
    <source>
        <dbReference type="Proteomes" id="UP000463961"/>
    </source>
</evidence>
<protein>
    <submittedName>
        <fullName evidence="1">Uncharacterized protein</fullName>
    </submittedName>
</protein>
<name>A0A679HU84_9RHOO</name>
<dbReference type="Proteomes" id="UP000463961">
    <property type="component" value="Chromosome"/>
</dbReference>
<evidence type="ECO:0000313" key="1">
    <source>
        <dbReference type="EMBL" id="BBU69146.1"/>
    </source>
</evidence>
<keyword evidence="2" id="KW-1185">Reference proteome</keyword>
<accession>A0A679HU84</accession>
<dbReference type="AlphaFoldDB" id="A0A679HU84"/>